<keyword evidence="4 6" id="KW-1133">Transmembrane helix</keyword>
<dbReference type="GO" id="GO:0005886">
    <property type="term" value="C:plasma membrane"/>
    <property type="evidence" value="ECO:0007669"/>
    <property type="project" value="UniProtKB-SubCell"/>
</dbReference>
<keyword evidence="8" id="KW-1185">Reference proteome</keyword>
<dbReference type="PANTHER" id="PTHR43702:SF3">
    <property type="entry name" value="PROTEIN TSGA"/>
    <property type="match status" value="1"/>
</dbReference>
<comment type="subcellular location">
    <subcellularLocation>
        <location evidence="1">Cell inner membrane</location>
        <topology evidence="1">Multi-pass membrane protein</topology>
    </subcellularLocation>
</comment>
<feature type="transmembrane region" description="Helical" evidence="6">
    <location>
        <begin position="252"/>
        <end position="269"/>
    </location>
</feature>
<dbReference type="InterPro" id="IPR036259">
    <property type="entry name" value="MFS_trans_sf"/>
</dbReference>
<dbReference type="GO" id="GO:0022857">
    <property type="term" value="F:transmembrane transporter activity"/>
    <property type="evidence" value="ECO:0007669"/>
    <property type="project" value="InterPro"/>
</dbReference>
<keyword evidence="5 6" id="KW-0472">Membrane</keyword>
<dbReference type="OrthoDB" id="9795150at2"/>
<keyword evidence="3 6" id="KW-0812">Transmembrane</keyword>
<dbReference type="Gene3D" id="1.20.1250.20">
    <property type="entry name" value="MFS general substrate transporter like domains"/>
    <property type="match status" value="2"/>
</dbReference>
<feature type="transmembrane region" description="Helical" evidence="6">
    <location>
        <begin position="425"/>
        <end position="445"/>
    </location>
</feature>
<accession>A0A192D4K4</accession>
<keyword evidence="2" id="KW-1003">Cell membrane</keyword>
<feature type="transmembrane region" description="Helical" evidence="6">
    <location>
        <begin position="61"/>
        <end position="83"/>
    </location>
</feature>
<feature type="transmembrane region" description="Helical" evidence="6">
    <location>
        <begin position="209"/>
        <end position="232"/>
    </location>
</feature>
<dbReference type="PANTHER" id="PTHR43702">
    <property type="entry name" value="L-FUCOSE-PROTON SYMPORTER"/>
    <property type="match status" value="1"/>
</dbReference>
<evidence type="ECO:0000256" key="5">
    <source>
        <dbReference type="ARBA" id="ARBA00023136"/>
    </source>
</evidence>
<evidence type="ECO:0000313" key="8">
    <source>
        <dbReference type="Proteomes" id="UP000078263"/>
    </source>
</evidence>
<dbReference type="CDD" id="cd17394">
    <property type="entry name" value="MFS_FucP_like"/>
    <property type="match status" value="1"/>
</dbReference>
<feature type="transmembrane region" description="Helical" evidence="6">
    <location>
        <begin position="35"/>
        <end position="54"/>
    </location>
</feature>
<dbReference type="KEGG" id="pns:A9D12_08400"/>
<gene>
    <name evidence="7" type="ORF">A9D12_08400</name>
</gene>
<protein>
    <submittedName>
        <fullName evidence="7">Glucose/galactose MFS transporter</fullName>
    </submittedName>
</protein>
<dbReference type="AlphaFoldDB" id="A0A192D4K4"/>
<dbReference type="SUPFAM" id="SSF103473">
    <property type="entry name" value="MFS general substrate transporter"/>
    <property type="match status" value="1"/>
</dbReference>
<feature type="transmembrane region" description="Helical" evidence="6">
    <location>
        <begin position="122"/>
        <end position="143"/>
    </location>
</feature>
<evidence type="ECO:0000256" key="4">
    <source>
        <dbReference type="ARBA" id="ARBA00022989"/>
    </source>
</evidence>
<evidence type="ECO:0000313" key="7">
    <source>
        <dbReference type="EMBL" id="ANK12961.1"/>
    </source>
</evidence>
<proteinExistence type="predicted"/>
<sequence length="487" mass="50138">MAMGAGLGAPGVSAATAVGDDAGDERQVHAPGLNYFVFALFFIIGGITSLNDVILPKLKELFTLSYTEAMLVQFCFFTAYLLIGIPGAELVKRVGYMRGAVAGLLTMMAGCLLFIPASQTATYGLFLGALFILASGVVVVQVVTNPLISLLGPQKTVHSRLTFAQAFNSLGTTVFPRVGSGLILGGLAGVSAAELSGAELDAYRTAESAAIVSTYIGLAVALAVIAAMVWVYRNKLPHDAGAARDAALTTPVRYLAGLLPILIGGWLVIQGIELPGIALLMAGPAIWLWGNPLLSRTRFSFGAACIFLYVGAEVAIGSLIVNYLMESSVMGLSERAAGDLIFLYWGGALVGRIIGSAVLRFVSPGLVLAGVAVGAIALVAFSTNATGTTAGYSLLAVGLMNSIMFPTIFSLACEKLGAKAADGSGIINIAIFGGAVIPLLTGMIADASGSLGTAMLLPIACYAIIACFGFYARRPAKAEPEVATAFE</sequence>
<reference evidence="7 8" key="1">
    <citation type="submission" date="2016-05" db="EMBL/GenBank/DDBJ databases">
        <title>Compelete Genome Sequence of Bacteriochlorophyll-Synthesizing Bacterium Porphyrobacter neustonensis DSM 9434.</title>
        <authorList>
            <person name="Shi X.-L."/>
            <person name="Wu Y.-H."/>
            <person name="Cheng H."/>
            <person name="Xu L."/>
            <person name="Zhang X.-Q."/>
            <person name="Wang C.-S."/>
            <person name="Xu X.-W."/>
        </authorList>
    </citation>
    <scope>NUCLEOTIDE SEQUENCE [LARGE SCALE GENOMIC DNA]</scope>
    <source>
        <strain evidence="7 8">DSM 9434</strain>
    </source>
</reference>
<dbReference type="Proteomes" id="UP000078263">
    <property type="component" value="Chromosome"/>
</dbReference>
<feature type="transmembrane region" description="Helical" evidence="6">
    <location>
        <begin position="301"/>
        <end position="321"/>
    </location>
</feature>
<evidence type="ECO:0000256" key="2">
    <source>
        <dbReference type="ARBA" id="ARBA00022475"/>
    </source>
</evidence>
<evidence type="ECO:0000256" key="3">
    <source>
        <dbReference type="ARBA" id="ARBA00022692"/>
    </source>
</evidence>
<feature type="transmembrane region" description="Helical" evidence="6">
    <location>
        <begin position="366"/>
        <end position="385"/>
    </location>
</feature>
<dbReference type="STRING" id="1112.A9D12_08400"/>
<feature type="transmembrane region" description="Helical" evidence="6">
    <location>
        <begin position="275"/>
        <end position="294"/>
    </location>
</feature>
<feature type="transmembrane region" description="Helical" evidence="6">
    <location>
        <begin position="391"/>
        <end position="413"/>
    </location>
</feature>
<feature type="transmembrane region" description="Helical" evidence="6">
    <location>
        <begin position="95"/>
        <end position="115"/>
    </location>
</feature>
<feature type="transmembrane region" description="Helical" evidence="6">
    <location>
        <begin position="341"/>
        <end position="359"/>
    </location>
</feature>
<feature type="transmembrane region" description="Helical" evidence="6">
    <location>
        <begin position="451"/>
        <end position="471"/>
    </location>
</feature>
<evidence type="ECO:0000256" key="1">
    <source>
        <dbReference type="ARBA" id="ARBA00004429"/>
    </source>
</evidence>
<dbReference type="InterPro" id="IPR011701">
    <property type="entry name" value="MFS"/>
</dbReference>
<dbReference type="EMBL" id="CP016033">
    <property type="protein sequence ID" value="ANK12961.1"/>
    <property type="molecule type" value="Genomic_DNA"/>
</dbReference>
<name>A0A192D4K4_9SPHN</name>
<dbReference type="InterPro" id="IPR050375">
    <property type="entry name" value="MFS_TsgA-like"/>
</dbReference>
<organism evidence="7 8">
    <name type="scientific">Erythrobacter neustonensis</name>
    <dbReference type="NCBI Taxonomy" id="1112"/>
    <lineage>
        <taxon>Bacteria</taxon>
        <taxon>Pseudomonadati</taxon>
        <taxon>Pseudomonadota</taxon>
        <taxon>Alphaproteobacteria</taxon>
        <taxon>Sphingomonadales</taxon>
        <taxon>Erythrobacteraceae</taxon>
        <taxon>Erythrobacter/Porphyrobacter group</taxon>
        <taxon>Erythrobacter</taxon>
    </lineage>
</organism>
<evidence type="ECO:0000256" key="6">
    <source>
        <dbReference type="SAM" id="Phobius"/>
    </source>
</evidence>
<dbReference type="Pfam" id="PF07690">
    <property type="entry name" value="MFS_1"/>
    <property type="match status" value="1"/>
</dbReference>